<protein>
    <recommendedName>
        <fullName evidence="2">non-specific serine/threonine protein kinase</fullName>
        <ecNumber evidence="2">2.7.11.1</ecNumber>
    </recommendedName>
</protein>
<dbReference type="Gene3D" id="3.30.200.20">
    <property type="entry name" value="Phosphorylase Kinase, domain 1"/>
    <property type="match status" value="1"/>
</dbReference>
<evidence type="ECO:0000256" key="3">
    <source>
        <dbReference type="ARBA" id="ARBA00022527"/>
    </source>
</evidence>
<feature type="compositionally biased region" description="Polar residues" evidence="11">
    <location>
        <begin position="16"/>
        <end position="30"/>
    </location>
</feature>
<dbReference type="GeneID" id="68107853"/>
<dbReference type="SMART" id="SM00220">
    <property type="entry name" value="S_TKc"/>
    <property type="match status" value="1"/>
</dbReference>
<dbReference type="PROSITE" id="PS00107">
    <property type="entry name" value="PROTEIN_KINASE_ATP"/>
    <property type="match status" value="1"/>
</dbReference>
<comment type="catalytic activity">
    <reaction evidence="9">
        <text>L-seryl-[protein] + ATP = O-phospho-L-seryl-[protein] + ADP + H(+)</text>
        <dbReference type="Rhea" id="RHEA:17989"/>
        <dbReference type="Rhea" id="RHEA-COMP:9863"/>
        <dbReference type="Rhea" id="RHEA-COMP:11604"/>
        <dbReference type="ChEBI" id="CHEBI:15378"/>
        <dbReference type="ChEBI" id="CHEBI:29999"/>
        <dbReference type="ChEBI" id="CHEBI:30616"/>
        <dbReference type="ChEBI" id="CHEBI:83421"/>
        <dbReference type="ChEBI" id="CHEBI:456216"/>
        <dbReference type="EC" id="2.7.11.1"/>
    </reaction>
</comment>
<keyword evidence="14" id="KW-1185">Reference proteome</keyword>
<dbReference type="InterPro" id="IPR008271">
    <property type="entry name" value="Ser/Thr_kinase_AS"/>
</dbReference>
<evidence type="ECO:0000256" key="8">
    <source>
        <dbReference type="ARBA" id="ARBA00047899"/>
    </source>
</evidence>
<dbReference type="InterPro" id="IPR050660">
    <property type="entry name" value="NEK_Ser/Thr_kinase"/>
</dbReference>
<proteinExistence type="inferred from homology"/>
<comment type="catalytic activity">
    <reaction evidence="8">
        <text>L-threonyl-[protein] + ATP = O-phospho-L-threonyl-[protein] + ADP + H(+)</text>
        <dbReference type="Rhea" id="RHEA:46608"/>
        <dbReference type="Rhea" id="RHEA-COMP:11060"/>
        <dbReference type="Rhea" id="RHEA-COMP:11605"/>
        <dbReference type="ChEBI" id="CHEBI:15378"/>
        <dbReference type="ChEBI" id="CHEBI:30013"/>
        <dbReference type="ChEBI" id="CHEBI:30616"/>
        <dbReference type="ChEBI" id="CHEBI:61977"/>
        <dbReference type="ChEBI" id="CHEBI:456216"/>
        <dbReference type="EC" id="2.7.11.1"/>
    </reaction>
</comment>
<keyword evidence="7 10" id="KW-0067">ATP-binding</keyword>
<dbReference type="EC" id="2.7.11.1" evidence="2"/>
<dbReference type="VEuPathDB" id="AmoebaDB:FDP41_000635"/>
<dbReference type="InterPro" id="IPR000719">
    <property type="entry name" value="Prot_kinase_dom"/>
</dbReference>
<dbReference type="PROSITE" id="PS00108">
    <property type="entry name" value="PROTEIN_KINASE_ST"/>
    <property type="match status" value="1"/>
</dbReference>
<dbReference type="GO" id="GO:0005524">
    <property type="term" value="F:ATP binding"/>
    <property type="evidence" value="ECO:0007669"/>
    <property type="project" value="UniProtKB-UniRule"/>
</dbReference>
<evidence type="ECO:0000256" key="7">
    <source>
        <dbReference type="ARBA" id="ARBA00022840"/>
    </source>
</evidence>
<dbReference type="RefSeq" id="XP_044569449.1">
    <property type="nucleotide sequence ID" value="XM_044709975.1"/>
</dbReference>
<evidence type="ECO:0000259" key="12">
    <source>
        <dbReference type="PROSITE" id="PS50011"/>
    </source>
</evidence>
<reference evidence="13 14" key="1">
    <citation type="journal article" date="2019" name="Sci. Rep.">
        <title>Nanopore sequencing improves the draft genome of the human pathogenic amoeba Naegleria fowleri.</title>
        <authorList>
            <person name="Liechti N."/>
            <person name="Schurch N."/>
            <person name="Bruggmann R."/>
            <person name="Wittwer M."/>
        </authorList>
    </citation>
    <scope>NUCLEOTIDE SEQUENCE [LARGE SCALE GENOMIC DNA]</scope>
    <source>
        <strain evidence="13 14">ATCC 30894</strain>
    </source>
</reference>
<name>A0A6A5CAG5_NAEFO</name>
<feature type="region of interest" description="Disordered" evidence="11">
    <location>
        <begin position="734"/>
        <end position="769"/>
    </location>
</feature>
<evidence type="ECO:0000256" key="1">
    <source>
        <dbReference type="ARBA" id="ARBA00010886"/>
    </source>
</evidence>
<comment type="caution">
    <text evidence="13">The sequence shown here is derived from an EMBL/GenBank/DDBJ whole genome shotgun (WGS) entry which is preliminary data.</text>
</comment>
<dbReference type="Pfam" id="PF00069">
    <property type="entry name" value="Pkinase"/>
    <property type="match status" value="1"/>
</dbReference>
<evidence type="ECO:0000256" key="5">
    <source>
        <dbReference type="ARBA" id="ARBA00022741"/>
    </source>
</evidence>
<feature type="binding site" evidence="10">
    <location>
        <position position="420"/>
    </location>
    <ligand>
        <name>ATP</name>
        <dbReference type="ChEBI" id="CHEBI:30616"/>
    </ligand>
</feature>
<dbReference type="OMA" id="QSPECHI"/>
<feature type="region of interest" description="Disordered" evidence="11">
    <location>
        <begin position="1"/>
        <end position="94"/>
    </location>
</feature>
<feature type="domain" description="Protein kinase" evidence="12">
    <location>
        <begin position="390"/>
        <end position="707"/>
    </location>
</feature>
<organism evidence="13 14">
    <name type="scientific">Naegleria fowleri</name>
    <name type="common">Brain eating amoeba</name>
    <dbReference type="NCBI Taxonomy" id="5763"/>
    <lineage>
        <taxon>Eukaryota</taxon>
        <taxon>Discoba</taxon>
        <taxon>Heterolobosea</taxon>
        <taxon>Tetramitia</taxon>
        <taxon>Eutetramitia</taxon>
        <taxon>Vahlkampfiidae</taxon>
        <taxon>Naegleria</taxon>
    </lineage>
</organism>
<accession>A0A6A5CAG5</accession>
<dbReference type="PROSITE" id="PS50011">
    <property type="entry name" value="PROTEIN_KINASE_DOM"/>
    <property type="match status" value="1"/>
</dbReference>
<dbReference type="GO" id="GO:0004674">
    <property type="term" value="F:protein serine/threonine kinase activity"/>
    <property type="evidence" value="ECO:0007669"/>
    <property type="project" value="UniProtKB-KW"/>
</dbReference>
<evidence type="ECO:0000256" key="6">
    <source>
        <dbReference type="ARBA" id="ARBA00022777"/>
    </source>
</evidence>
<keyword evidence="5 10" id="KW-0547">Nucleotide-binding</keyword>
<dbReference type="SUPFAM" id="SSF56112">
    <property type="entry name" value="Protein kinase-like (PK-like)"/>
    <property type="match status" value="1"/>
</dbReference>
<dbReference type="Proteomes" id="UP000444721">
    <property type="component" value="Unassembled WGS sequence"/>
</dbReference>
<evidence type="ECO:0000256" key="10">
    <source>
        <dbReference type="PROSITE-ProRule" id="PRU10141"/>
    </source>
</evidence>
<evidence type="ECO:0000256" key="2">
    <source>
        <dbReference type="ARBA" id="ARBA00012513"/>
    </source>
</evidence>
<dbReference type="OrthoDB" id="10261027at2759"/>
<evidence type="ECO:0000256" key="4">
    <source>
        <dbReference type="ARBA" id="ARBA00022679"/>
    </source>
</evidence>
<dbReference type="PANTHER" id="PTHR43671:SF98">
    <property type="entry name" value="SERINE_THREONINE-PROTEIN KINASE NEK11"/>
    <property type="match status" value="1"/>
</dbReference>
<evidence type="ECO:0000256" key="9">
    <source>
        <dbReference type="ARBA" id="ARBA00048679"/>
    </source>
</evidence>
<dbReference type="VEuPathDB" id="AmoebaDB:NfTy_030860"/>
<feature type="region of interest" description="Disordered" evidence="11">
    <location>
        <begin position="784"/>
        <end position="838"/>
    </location>
</feature>
<gene>
    <name evidence="13" type="ORF">FDP41_000635</name>
</gene>
<dbReference type="VEuPathDB" id="AmoebaDB:NF0092630"/>
<dbReference type="EMBL" id="VFQX01000002">
    <property type="protein sequence ID" value="KAF0984736.1"/>
    <property type="molecule type" value="Genomic_DNA"/>
</dbReference>
<evidence type="ECO:0000313" key="13">
    <source>
        <dbReference type="EMBL" id="KAF0984736.1"/>
    </source>
</evidence>
<dbReference type="InterPro" id="IPR017441">
    <property type="entry name" value="Protein_kinase_ATP_BS"/>
</dbReference>
<sequence length="849" mass="96240">MFSLRHLLSPLRGSDEATTTSEVHQQQHTSTSHENKPHSNNELLIQRQQQHPHNSSHHHHPHSTLSPSSPSPPQTSTPNTTDESSSSRRHSRRRSLLEFIGVKTSDESSSKHSEEVEKPIIIPYNSIGVEFTIGKVSLRSDLSFTQYFSASIFDTMLTISVKPKEEDELLEDDLSKLPSVQSSRIRKTPLSDGFIFDWNGEKVLLIIPLSENEFNQVQNIFKSNLGSNSNLNSLEHAAMDSKKILPHVVIQLDNISRASEFVHNYLVKCNPHVSFLGDCKYDLNRLLDFRSKSVNSIELNLKRGKDKTGVISLSMRLILPPERNENNLRRSSSASLSDHDSKNSFETISFDDSFILSQGTTKSHTSEVVYDSNFDYKKTGTDNYYEDTHYELLECVGSGAFGRVYRARRKSNNTIVAIKKIACGNINNANDALVEFWPVRNINHPYLVRIEDIYFAKQAEDYTSLFDLCLVMEYLDCGDLEHFILEHKQQHQSIQQAHLLSLFIQMASGLNHLHNNGLLHRDIKPKNILLENKGKKCKIGDYGLVYNLRSFSNFNETLSSCGTKKYQSPECHIGAKDICESPPQSAKSLQPQSNQPSASPQTSHSLFMNYIYASDIWSLGIVFLETISCDLLEISPFISVMKNPSNFYEDIRTKCQHYHIGFSELIISMLSQNPRDRPDSETVLNQLISIKKELYGHEKTVKIHPVIEIHRQLLSVGKSFKGLLEPILPIHDDDEEEEERHHHKHSTNKKESKQSATPEPKSHQKSFSLLSTTTGGSVSFRGLFSGLHNKNDDDNNDDLPPKIVSEQQQQQQPSGKSEAQTIPHQHSPPSQPSKQDPKIVESVFNFGLW</sequence>
<evidence type="ECO:0000256" key="11">
    <source>
        <dbReference type="SAM" id="MobiDB-lite"/>
    </source>
</evidence>
<keyword evidence="4" id="KW-0808">Transferase</keyword>
<dbReference type="InterPro" id="IPR011009">
    <property type="entry name" value="Kinase-like_dom_sf"/>
</dbReference>
<dbReference type="PANTHER" id="PTHR43671">
    <property type="entry name" value="SERINE/THREONINE-PROTEIN KINASE NEK"/>
    <property type="match status" value="1"/>
</dbReference>
<keyword evidence="6" id="KW-0418">Kinase</keyword>
<dbReference type="Gene3D" id="1.10.510.10">
    <property type="entry name" value="Transferase(Phosphotransferase) domain 1"/>
    <property type="match status" value="1"/>
</dbReference>
<keyword evidence="3" id="KW-0723">Serine/threonine-protein kinase</keyword>
<feature type="compositionally biased region" description="Low complexity" evidence="11">
    <location>
        <begin position="823"/>
        <end position="834"/>
    </location>
</feature>
<evidence type="ECO:0000313" key="14">
    <source>
        <dbReference type="Proteomes" id="UP000444721"/>
    </source>
</evidence>
<feature type="compositionally biased region" description="Polar residues" evidence="11">
    <location>
        <begin position="813"/>
        <end position="822"/>
    </location>
</feature>
<dbReference type="AlphaFoldDB" id="A0A6A5CAG5"/>
<comment type="similarity">
    <text evidence="1">Belongs to the protein kinase superfamily. NEK Ser/Thr protein kinase family. NIMA subfamily.</text>
</comment>